<proteinExistence type="predicted"/>
<feature type="compositionally biased region" description="Basic residues" evidence="1">
    <location>
        <begin position="2852"/>
        <end position="2862"/>
    </location>
</feature>
<feature type="region of interest" description="Disordered" evidence="1">
    <location>
        <begin position="871"/>
        <end position="919"/>
    </location>
</feature>
<dbReference type="GO" id="GO:0030427">
    <property type="term" value="C:site of polarized growth"/>
    <property type="evidence" value="ECO:0007669"/>
    <property type="project" value="TreeGrafter"/>
</dbReference>
<dbReference type="Pfam" id="PF14228">
    <property type="entry name" value="MOR2-PAG1_mid"/>
    <property type="match status" value="2"/>
</dbReference>
<feature type="region of interest" description="Disordered" evidence="1">
    <location>
        <begin position="214"/>
        <end position="234"/>
    </location>
</feature>
<dbReference type="EMBL" id="JABCYN010000031">
    <property type="protein sequence ID" value="KAF6009198.1"/>
    <property type="molecule type" value="Genomic_DNA"/>
</dbReference>
<evidence type="ECO:0000259" key="3">
    <source>
        <dbReference type="Pfam" id="PF14225"/>
    </source>
</evidence>
<comment type="caution">
    <text evidence="5">The sequence shown here is derived from an EMBL/GenBank/DDBJ whole genome shotgun (WGS) entry which is preliminary data.</text>
</comment>
<dbReference type="Pfam" id="PF14225">
    <property type="entry name" value="MOR2-PAG1_C"/>
    <property type="match status" value="1"/>
</dbReference>
<feature type="region of interest" description="Disordered" evidence="1">
    <location>
        <begin position="266"/>
        <end position="285"/>
    </location>
</feature>
<feature type="compositionally biased region" description="Polar residues" evidence="1">
    <location>
        <begin position="41"/>
        <end position="51"/>
    </location>
</feature>
<feature type="compositionally biased region" description="Polar residues" evidence="1">
    <location>
        <begin position="92"/>
        <end position="106"/>
    </location>
</feature>
<feature type="region of interest" description="Disordered" evidence="1">
    <location>
        <begin position="1145"/>
        <end position="1168"/>
    </location>
</feature>
<feature type="domain" description="Cell morphogenesis protein C-terminal" evidence="3">
    <location>
        <begin position="2265"/>
        <end position="2515"/>
    </location>
</feature>
<gene>
    <name evidence="5" type="ORF">HII12_003775</name>
</gene>
<dbReference type="PANTHER" id="PTHR12295:SF30">
    <property type="entry name" value="PROTEIN FURRY"/>
    <property type="match status" value="1"/>
</dbReference>
<feature type="region of interest" description="Disordered" evidence="1">
    <location>
        <begin position="2819"/>
        <end position="2862"/>
    </location>
</feature>
<feature type="domain" description="Cell morphogenesis central region" evidence="4">
    <location>
        <begin position="2054"/>
        <end position="2234"/>
    </location>
</feature>
<dbReference type="GO" id="GO:0000902">
    <property type="term" value="P:cell morphogenesis"/>
    <property type="evidence" value="ECO:0007669"/>
    <property type="project" value="InterPro"/>
</dbReference>
<reference evidence="5 6" key="1">
    <citation type="journal article" date="2020" name="Appl. Microbiol. Biotechnol.">
        <title>Targeted gene deletion in Brettanomyces bruxellensis with an expression-free CRISPR-Cas9 system.</title>
        <authorList>
            <person name="Varela C."/>
            <person name="Bartel C."/>
            <person name="Onetto C."/>
            <person name="Borneman A."/>
        </authorList>
    </citation>
    <scope>NUCLEOTIDE SEQUENCE [LARGE SCALE GENOMIC DNA]</scope>
    <source>
        <strain evidence="5 6">AWRI1613</strain>
    </source>
</reference>
<evidence type="ECO:0000259" key="2">
    <source>
        <dbReference type="Pfam" id="PF14222"/>
    </source>
</evidence>
<feature type="compositionally biased region" description="Polar residues" evidence="1">
    <location>
        <begin position="2748"/>
        <end position="2772"/>
    </location>
</feature>
<evidence type="ECO:0000259" key="4">
    <source>
        <dbReference type="Pfam" id="PF14228"/>
    </source>
</evidence>
<name>A0A8H6BCD6_DEKBR</name>
<feature type="compositionally biased region" description="Polar residues" evidence="1">
    <location>
        <begin position="871"/>
        <end position="899"/>
    </location>
</feature>
<feature type="compositionally biased region" description="Low complexity" evidence="1">
    <location>
        <begin position="1439"/>
        <end position="1459"/>
    </location>
</feature>
<dbReference type="InterPro" id="IPR025614">
    <property type="entry name" value="Cell_morpho_N"/>
</dbReference>
<dbReference type="PANTHER" id="PTHR12295">
    <property type="entry name" value="FURRY-RELATED"/>
    <property type="match status" value="1"/>
</dbReference>
<dbReference type="Pfam" id="PF14222">
    <property type="entry name" value="MOR2-PAG1_N"/>
    <property type="match status" value="1"/>
</dbReference>
<feature type="region of interest" description="Disordered" evidence="1">
    <location>
        <begin position="2584"/>
        <end position="2607"/>
    </location>
</feature>
<evidence type="ECO:0000256" key="1">
    <source>
        <dbReference type="SAM" id="MobiDB-lite"/>
    </source>
</evidence>
<feature type="region of interest" description="Disordered" evidence="1">
    <location>
        <begin position="1439"/>
        <end position="1461"/>
    </location>
</feature>
<feature type="compositionally biased region" description="Basic and acidic residues" evidence="1">
    <location>
        <begin position="24"/>
        <end position="40"/>
    </location>
</feature>
<feature type="compositionally biased region" description="Low complexity" evidence="1">
    <location>
        <begin position="908"/>
        <end position="919"/>
    </location>
</feature>
<dbReference type="InterPro" id="IPR025481">
    <property type="entry name" value="Cell_Morphogen_C"/>
</dbReference>
<dbReference type="InterPro" id="IPR016024">
    <property type="entry name" value="ARM-type_fold"/>
</dbReference>
<feature type="region of interest" description="Disordered" evidence="1">
    <location>
        <begin position="1"/>
        <end position="179"/>
    </location>
</feature>
<feature type="region of interest" description="Disordered" evidence="1">
    <location>
        <begin position="381"/>
        <end position="410"/>
    </location>
</feature>
<accession>A0A8H6BCD6</accession>
<dbReference type="SUPFAM" id="SSF48371">
    <property type="entry name" value="ARM repeat"/>
    <property type="match status" value="1"/>
</dbReference>
<feature type="compositionally biased region" description="Low complexity" evidence="1">
    <location>
        <begin position="2773"/>
        <end position="2790"/>
    </location>
</feature>
<dbReference type="InterPro" id="IPR029473">
    <property type="entry name" value="MOR2-PAG1_mid"/>
</dbReference>
<dbReference type="GO" id="GO:0005938">
    <property type="term" value="C:cell cortex"/>
    <property type="evidence" value="ECO:0007669"/>
    <property type="project" value="TreeGrafter"/>
</dbReference>
<feature type="region of interest" description="Disordered" evidence="1">
    <location>
        <begin position="1853"/>
        <end position="1876"/>
    </location>
</feature>
<feature type="region of interest" description="Disordered" evidence="1">
    <location>
        <begin position="2748"/>
        <end position="2805"/>
    </location>
</feature>
<feature type="compositionally biased region" description="Low complexity" evidence="1">
    <location>
        <begin position="160"/>
        <end position="169"/>
    </location>
</feature>
<feature type="compositionally biased region" description="Polar residues" evidence="1">
    <location>
        <begin position="2792"/>
        <end position="2802"/>
    </location>
</feature>
<feature type="domain" description="Cell morphogenesis protein N-terminal" evidence="2">
    <location>
        <begin position="432"/>
        <end position="1042"/>
    </location>
</feature>
<evidence type="ECO:0000313" key="6">
    <source>
        <dbReference type="Proteomes" id="UP000568158"/>
    </source>
</evidence>
<feature type="compositionally biased region" description="Polar residues" evidence="1">
    <location>
        <begin position="64"/>
        <end position="75"/>
    </location>
</feature>
<dbReference type="InterPro" id="IPR039867">
    <property type="entry name" value="Furry/Tao3/Mor2"/>
</dbReference>
<protein>
    <submittedName>
        <fullName evidence="5">Uncharacterized protein</fullName>
    </submittedName>
</protein>
<dbReference type="Proteomes" id="UP000568158">
    <property type="component" value="Unassembled WGS sequence"/>
</dbReference>
<evidence type="ECO:0000313" key="5">
    <source>
        <dbReference type="EMBL" id="KAF6009198.1"/>
    </source>
</evidence>
<feature type="domain" description="Cell morphogenesis central region" evidence="4">
    <location>
        <begin position="1684"/>
        <end position="1850"/>
    </location>
</feature>
<sequence>MSAPQDPEEGKRADLAGQSNSKGQKHEDSNTRHMKQEHSTKQQGSVQTGMLSSPIIEIPDLSEVDTSGESGQSPQGFVFGGSEGGKQEMQRDGSQNNENDRQQSASKRGMMNEGGIINEEGMSEKVQMLSKKGLTSEEVQTLSKKAFPESGTKRGHRRQQQGQQIQQMQKAEPRVADTTSSGLGISVASQNAQVQHTQYAMQPQLNEICIPDETDEESLPTPTQETAQRPMHDHQVDSGDANPYGEQPMGFCLGAENGRGGYKMGGETGERSTEMPESGSRRGPPAYTLNIMVRQFTKEAERKLNMCLNTVPLDQEPNVVELLAEGVDATFDRTIAALGYIARQSRRRVTDAVMHWRRGKSELKEMARTILERDISAYRQVQGENGTSRDENGKDGACSSKGTENMPKEGRTKIAELLEKVQKAERTYRQAERQLSVSTFILWRVLIEVVRQSGKPSSESAEDRSLEEIMYKQLRNMDPYEVSGSLIESANWSLLAELVGEMSEHSFLSVSDRFIGDLERFPTGYTSGSAVSEATLCLLIHAMRYLRLSNTSLERFEEAADFLKSMAKFFYRCENDSVCLAYCEVLGQLVLRLAGNLTAEVNHPTWIDATRTIYAKAYKLAQRGPEQPFSRPATTLVVAVLCVSPRDTFLGRWLDLTHTLVARLRPKLPTQDKYTIVACIARLLWSYLFRYSDTLNAKTRNMQNVATELFSGGISANSAHQHTYHRRHDWFAGADASVLLAAAQILRAMAFSQLNFTLENIFLPLLKSSFDGASLETMRPDRVQLCIRAYACIMWDHQHSSRPFFPTDEIVQSCMDPLDFCNAATGSAGQVFKLTSSNAAVHLEVSGIFQKLLAMLQREVGCTILETAPTRRSSSVEDSPTSPIAASSPLQGGSPSSISDVPFASADSSSQSSQSSGSGLKQRLRSLSIFHTQKKAPLAEIFAVAISVVTWCADVGDASSYRRLVELLVKNVVHADASIAAYCVDALKLLVVKRHPGVVTGSFSSVAFLLDERTASYVSHGYLCSDNYVRLVEVYLEVLQSWQESLLASPDEDGAVVDAEPAAAMYDVNRGFVQQAPHFTRQLDSLELKNIANTVDEVEGNGLFFFFSHDSRLRYLGAEILRTVTQFDDSIYVLTEKAVPGAAQGSNPGLQLLPEKSDPKPSHTRTPSKFAADFGTRAIQVIGKMDFFSFISAKRALLSEAERKRCARLQRLGRKAIVLRIAESPHGVDAALWFKIFDSVLEQLVQKCVIQIAIVRSLSCIRLVQLYDSIVRLGSGRPVGSANALVWEYMLYLKVACSSLTSTGDQRLHVPSSATALPPKNAKLRALQAVKRSNSLLVGRAFSAAAAGAGKPSQLLTVQHQKITSARSVFRITIPLLTTSNVKLREALVEGLSCLNVNIFRSFVQEVDLALNGNADPSSALVSPSAQVVSARISDSGPGKAALASAPPSSDSSTSLASKQHSAKYSHSHSRSLSPAVSPITVATPLATEICCILNKVISRFGRKNQQFADDWILSKLQALLLDVQAQLLSPSAQHSFKFQRLRRYFCGLLECLHRELVRSADVERWLPYSFRKRAFMFMMEWSGYGPSISLFQNRYSTMTHAAGSSVTMIASLELQKHQLQYSAISCMTELCSSSAMDSAYNVDADGKSRPKSGKQVKPDTFDFDATLSWSDALFKTHNERIRCLASTAVIDLLTHTPSKVLAGHVVRRCYGNDPCACDYFVALNGALQAENHSSALASCPPYRMLSLALFACGSDSYVVRSAAASMMETLEQKFYHSDGCVRYVDGVCCRSRIIYKRTLFELSTYFANAHPEEKYMVISELTMLFHLVDSAPRRDIIAVLLPWIQTVNLNISGSTNDDDPNSNGGDNTSDRHSYAEPSDECYASLMVLYNFIEITLKYSHLIQNEVEALWVALASKPATPITEKRAEMTSGNGQVPSTDETTSGARQIFDFLVETFLKLHSLPFIECARQIVVSLSGIPGFDAVNVLLSRLEPKAMVPTHRIKTTSKSQKHQSSTSPVFVHIPDKIFPYVADLQALLRVPEGTPSAPAFSPGELYTIFLADLACTPNKAVQDKLPLLLHLCFVLLDHQLALIQDQACSLLILLIHQYGSRDSPEAKEIVKMLRSPDSKFHLWSYTDDGMPALSSRTSSKNTVSSPRIPDSMDSMVRSVLDVFRPVAPEIQKQWSRIAVDWATTCKVMHIASRSFQVFRSLISFIDTRILRGMLSCLSKTISDESKGIQGFSMQILMTLNAITAELPSSQLIDYPQLFWCTVASLSTVHEHEFIEVLSTLSKFLSKIDLDSDETVQCLISTFPPHWEGRFEGLQKILLTGLRSGTAATPSLALLRRLDLLKDSQIVGSGPERLLLSLLANLPVLLHSQTIGKFSAETVHSAEVIVAMADRNNLPGLARIIRSLVHKRFRNKEDFLSQTVSALKAHFFPTYSAETLVFLLGLLFNSTPWVKTEVMSLLKHVFRAIDLSSDEFVGLGADLVAPLLRLLMTDYVDDALEVLDEASAISASPFDKHYLMMSAGDSTMRKEYEKIATLFGIPDESGWSVPMPAVSTARTRNNIHAVYLACKRESKIEGKPVESSEAVSQAQMTPEAGVSPELPNVITPEPDMGEFDASDVESDLPLEPSVSVPSSYVQYNPLTPEIQQQLNEQQLFSANDELPVNNGSVTGNYGAGNGDTDSLSNMLATLENLDSFFTRDTLGFTDSEAQIDKTGGGNSHNAVTKGAQSAFKVVRNSIGSVASERNNSNLGKTNTTMRGNRDTSYTMGMNSRNSRGNRASRGIGSTLFGTPNQSLQKGESDGLFGFDSLILGRSHRKSPNAGTNRLGDLGTPPLRLGTPRSPYRASRFGRHSRRSAQ</sequence>
<organism evidence="5 6">
    <name type="scientific">Dekkera bruxellensis</name>
    <name type="common">Brettanomyces custersii</name>
    <dbReference type="NCBI Taxonomy" id="5007"/>
    <lineage>
        <taxon>Eukaryota</taxon>
        <taxon>Fungi</taxon>
        <taxon>Dikarya</taxon>
        <taxon>Ascomycota</taxon>
        <taxon>Saccharomycotina</taxon>
        <taxon>Pichiomycetes</taxon>
        <taxon>Pichiales</taxon>
        <taxon>Pichiaceae</taxon>
        <taxon>Brettanomyces</taxon>
    </lineage>
</organism>